<evidence type="ECO:0000313" key="3">
    <source>
        <dbReference type="RefSeq" id="XP_017778145.1"/>
    </source>
</evidence>
<dbReference type="RefSeq" id="XP_017778145.1">
    <property type="nucleotide sequence ID" value="XM_017922656.1"/>
</dbReference>
<accession>A0ABM1MU95</accession>
<sequence length="204" mass="24073">MLLSFRNDHKEHLNLLTKHSVDDIVYFCKLAIGFINNGPNNMMYNRTATNLNIEFHTVQNCIYGLINLLILACRHKLNEADFRDSILTIGFSCDQQNVLYEFYRSKSEEISEILKKQLIKDPYTYYNLDWRFEIQVSSRSLLDQVIPLITMDLVLKDKEKADELKHVFLEADPRNVMHITEELEKALAESKYRHLSRVPRTFIE</sequence>
<evidence type="ECO:0000313" key="2">
    <source>
        <dbReference type="Proteomes" id="UP000695000"/>
    </source>
</evidence>
<keyword evidence="2" id="KW-1185">Reference proteome</keyword>
<dbReference type="InterPro" id="IPR017920">
    <property type="entry name" value="COMM"/>
</dbReference>
<dbReference type="Proteomes" id="UP000695000">
    <property type="component" value="Unplaced"/>
</dbReference>
<evidence type="ECO:0000259" key="1">
    <source>
        <dbReference type="PROSITE" id="PS51269"/>
    </source>
</evidence>
<dbReference type="PANTHER" id="PTHR15857">
    <property type="entry name" value="COMM DOMAIN CONTAINING PROTEIN 2"/>
    <property type="match status" value="1"/>
</dbReference>
<protein>
    <submittedName>
        <fullName evidence="3">COMM domain-containing protein 2</fullName>
    </submittedName>
</protein>
<name>A0ABM1MU95_NICVS</name>
<dbReference type="PROSITE" id="PS51269">
    <property type="entry name" value="COMM"/>
    <property type="match status" value="1"/>
</dbReference>
<gene>
    <name evidence="3" type="primary">LOC108563861</name>
</gene>
<reference evidence="3" key="1">
    <citation type="submission" date="2025-08" db="UniProtKB">
        <authorList>
            <consortium name="RefSeq"/>
        </authorList>
    </citation>
    <scope>IDENTIFICATION</scope>
    <source>
        <tissue evidence="3">Whole Larva</tissue>
    </source>
</reference>
<proteinExistence type="predicted"/>
<feature type="domain" description="COMM" evidence="1">
    <location>
        <begin position="124"/>
        <end position="194"/>
    </location>
</feature>
<dbReference type="Pfam" id="PF07258">
    <property type="entry name" value="COMM_domain"/>
    <property type="match status" value="1"/>
</dbReference>
<dbReference type="PANTHER" id="PTHR15857:SF0">
    <property type="entry name" value="COMM DOMAIN-CONTAINING PROTEIN 2"/>
    <property type="match status" value="1"/>
</dbReference>
<dbReference type="InterPro" id="IPR037354">
    <property type="entry name" value="Commd2"/>
</dbReference>
<organism evidence="2 3">
    <name type="scientific">Nicrophorus vespilloides</name>
    <name type="common">Boreal carrion beetle</name>
    <dbReference type="NCBI Taxonomy" id="110193"/>
    <lineage>
        <taxon>Eukaryota</taxon>
        <taxon>Metazoa</taxon>
        <taxon>Ecdysozoa</taxon>
        <taxon>Arthropoda</taxon>
        <taxon>Hexapoda</taxon>
        <taxon>Insecta</taxon>
        <taxon>Pterygota</taxon>
        <taxon>Neoptera</taxon>
        <taxon>Endopterygota</taxon>
        <taxon>Coleoptera</taxon>
        <taxon>Polyphaga</taxon>
        <taxon>Staphyliniformia</taxon>
        <taxon>Silphidae</taxon>
        <taxon>Nicrophorinae</taxon>
        <taxon>Nicrophorus</taxon>
    </lineage>
</organism>
<dbReference type="GeneID" id="108563861"/>